<dbReference type="KEGG" id="nco:AAW31_11580"/>
<dbReference type="Proteomes" id="UP000324176">
    <property type="component" value="Unassembled WGS sequence"/>
</dbReference>
<evidence type="ECO:0000313" key="4">
    <source>
        <dbReference type="EMBL" id="TYP78339.1"/>
    </source>
</evidence>
<feature type="coiled-coil region" evidence="1">
    <location>
        <begin position="11"/>
        <end position="38"/>
    </location>
</feature>
<evidence type="ECO:0000313" key="3">
    <source>
        <dbReference type="EMBL" id="AKH38291.1"/>
    </source>
</evidence>
<dbReference type="EMBL" id="VNHT01000076">
    <property type="protein sequence ID" value="TYP78339.1"/>
    <property type="molecule type" value="Genomic_DNA"/>
</dbReference>
<evidence type="ECO:0000256" key="1">
    <source>
        <dbReference type="SAM" id="Coils"/>
    </source>
</evidence>
<sequence length="110" mass="12155">MSAQCPHSMELVAHKAKIESLEKEIENLKACRNSKILEPAKQINRLAEIAKVNADFLLQDKARRAGFIKAIHTTATLIGYAVIILALLVAGKFTGTLKFFVKFITSLCVK</sequence>
<name>A0A0F7KFQ7_9PROT</name>
<dbReference type="PATRIC" id="fig|44574.3.peg.2822"/>
<protein>
    <submittedName>
        <fullName evidence="3">Uncharacterized protein</fullName>
    </submittedName>
</protein>
<evidence type="ECO:0000313" key="6">
    <source>
        <dbReference type="Proteomes" id="UP000324176"/>
    </source>
</evidence>
<organism evidence="3 5">
    <name type="scientific">Nitrosomonas communis</name>
    <dbReference type="NCBI Taxonomy" id="44574"/>
    <lineage>
        <taxon>Bacteria</taxon>
        <taxon>Pseudomonadati</taxon>
        <taxon>Pseudomonadota</taxon>
        <taxon>Betaproteobacteria</taxon>
        <taxon>Nitrosomonadales</taxon>
        <taxon>Nitrosomonadaceae</taxon>
        <taxon>Nitrosomonas</taxon>
    </lineage>
</organism>
<evidence type="ECO:0000256" key="2">
    <source>
        <dbReference type="SAM" id="Phobius"/>
    </source>
</evidence>
<reference evidence="4 6" key="3">
    <citation type="submission" date="2019-07" db="EMBL/GenBank/DDBJ databases">
        <title>Active sludge and wastewater microbial communities from Klosterneuburg, Austria.</title>
        <authorList>
            <person name="Wagner M."/>
        </authorList>
    </citation>
    <scope>NUCLEOTIDE SEQUENCE [LARGE SCALE GENOMIC DNA]</scope>
    <source>
        <strain evidence="4 6">Nm2</strain>
    </source>
</reference>
<keyword evidence="2" id="KW-0812">Transmembrane</keyword>
<keyword evidence="5" id="KW-1185">Reference proteome</keyword>
<keyword evidence="2" id="KW-1133">Transmembrane helix</keyword>
<gene>
    <name evidence="3" type="ORF">AAW31_11580</name>
    <name evidence="4" type="ORF">BCL69_107619</name>
</gene>
<reference evidence="5" key="1">
    <citation type="submission" date="2015-05" db="EMBL/GenBank/DDBJ databases">
        <title>Draft genome of Nitrosomonas communis strain Nm2.</title>
        <authorList>
            <person name="Kozlowski J.A."/>
            <person name="Kits K.D."/>
            <person name="Stein L.Y."/>
        </authorList>
    </citation>
    <scope>NUCLEOTIDE SEQUENCE [LARGE SCALE GENOMIC DNA]</scope>
    <source>
        <strain evidence="5">Nm2</strain>
    </source>
</reference>
<reference evidence="3 5" key="2">
    <citation type="journal article" date="2016" name="Genome Announc.">
        <title>Genome Sequence of Nitrosomonas communis Strain Nm2, a Mesophilic Ammonia-Oxidizing Bacterium Isolated from Mediterranean Soil.</title>
        <authorList>
            <person name="Kozlowski J.A."/>
            <person name="Kits K.D."/>
            <person name="Stein L.Y."/>
        </authorList>
    </citation>
    <scope>NUCLEOTIDE SEQUENCE [LARGE SCALE GENOMIC DNA]</scope>
    <source>
        <strain evidence="3 5">Nm2</strain>
    </source>
</reference>
<keyword evidence="1" id="KW-0175">Coiled coil</keyword>
<dbReference type="Proteomes" id="UP000034156">
    <property type="component" value="Chromosome"/>
</dbReference>
<evidence type="ECO:0000313" key="5">
    <source>
        <dbReference type="Proteomes" id="UP000034156"/>
    </source>
</evidence>
<proteinExistence type="predicted"/>
<keyword evidence="2" id="KW-0472">Membrane</keyword>
<accession>A0A0F7KFQ7</accession>
<dbReference type="RefSeq" id="WP_046850345.1">
    <property type="nucleotide sequence ID" value="NZ_CP011451.1"/>
</dbReference>
<dbReference type="AlphaFoldDB" id="A0A0F7KFQ7"/>
<dbReference type="OrthoDB" id="8550262at2"/>
<feature type="transmembrane region" description="Helical" evidence="2">
    <location>
        <begin position="70"/>
        <end position="90"/>
    </location>
</feature>
<dbReference type="EMBL" id="CP011451">
    <property type="protein sequence ID" value="AKH38291.1"/>
    <property type="molecule type" value="Genomic_DNA"/>
</dbReference>